<dbReference type="Pfam" id="PF22106">
    <property type="entry name" value="NGO1945_C"/>
    <property type="match status" value="1"/>
</dbReference>
<dbReference type="InterPro" id="IPR044922">
    <property type="entry name" value="DUF2063_N_sf"/>
</dbReference>
<dbReference type="Gene3D" id="3.90.930.50">
    <property type="match status" value="1"/>
</dbReference>
<evidence type="ECO:0000259" key="1">
    <source>
        <dbReference type="Pfam" id="PF09836"/>
    </source>
</evidence>
<evidence type="ECO:0000313" key="4">
    <source>
        <dbReference type="Proteomes" id="UP001501011"/>
    </source>
</evidence>
<protein>
    <recommendedName>
        <fullName evidence="5">DUF2063 domain-containing protein</fullName>
    </recommendedName>
</protein>
<dbReference type="Gene3D" id="1.10.150.690">
    <property type="entry name" value="DUF2063"/>
    <property type="match status" value="1"/>
</dbReference>
<evidence type="ECO:0008006" key="5">
    <source>
        <dbReference type="Google" id="ProtNLM"/>
    </source>
</evidence>
<evidence type="ECO:0000259" key="2">
    <source>
        <dbReference type="Pfam" id="PF22106"/>
    </source>
</evidence>
<dbReference type="InterPro" id="IPR018640">
    <property type="entry name" value="DUF2063"/>
</dbReference>
<dbReference type="Pfam" id="PF09836">
    <property type="entry name" value="DUF2063"/>
    <property type="match status" value="1"/>
</dbReference>
<organism evidence="3 4">
    <name type="scientific">Kangiella marina</name>
    <dbReference type="NCBI Taxonomy" id="1079178"/>
    <lineage>
        <taxon>Bacteria</taxon>
        <taxon>Pseudomonadati</taxon>
        <taxon>Pseudomonadota</taxon>
        <taxon>Gammaproteobacteria</taxon>
        <taxon>Kangiellales</taxon>
        <taxon>Kangiellaceae</taxon>
        <taxon>Kangiella</taxon>
    </lineage>
</organism>
<proteinExistence type="predicted"/>
<evidence type="ECO:0000313" key="3">
    <source>
        <dbReference type="EMBL" id="GAA4356256.1"/>
    </source>
</evidence>
<dbReference type="InterPro" id="IPR054098">
    <property type="entry name" value="NGO1945-like_C"/>
</dbReference>
<accession>A0ABP8ICP0</accession>
<keyword evidence="4" id="KW-1185">Reference proteome</keyword>
<feature type="domain" description="NGO1945-like C-terminal" evidence="2">
    <location>
        <begin position="153"/>
        <end position="252"/>
    </location>
</feature>
<feature type="domain" description="Putative DNA-binding" evidence="1">
    <location>
        <begin position="14"/>
        <end position="100"/>
    </location>
</feature>
<gene>
    <name evidence="3" type="ORF">GCM10023151_03990</name>
</gene>
<comment type="caution">
    <text evidence="3">The sequence shown here is derived from an EMBL/GenBank/DDBJ whole genome shotgun (WGS) entry which is preliminary data.</text>
</comment>
<dbReference type="Proteomes" id="UP001501011">
    <property type="component" value="Unassembled WGS sequence"/>
</dbReference>
<name>A0ABP8ICP0_9GAMM</name>
<dbReference type="EMBL" id="BAABFV010000001">
    <property type="protein sequence ID" value="GAA4356256.1"/>
    <property type="molecule type" value="Genomic_DNA"/>
</dbReference>
<reference evidence="4" key="1">
    <citation type="journal article" date="2019" name="Int. J. Syst. Evol. Microbiol.">
        <title>The Global Catalogue of Microorganisms (GCM) 10K type strain sequencing project: providing services to taxonomists for standard genome sequencing and annotation.</title>
        <authorList>
            <consortium name="The Broad Institute Genomics Platform"/>
            <consortium name="The Broad Institute Genome Sequencing Center for Infectious Disease"/>
            <person name="Wu L."/>
            <person name="Ma J."/>
        </authorList>
    </citation>
    <scope>NUCLEOTIDE SEQUENCE [LARGE SCALE GENOMIC DNA]</scope>
    <source>
        <strain evidence="4">JCM 17728</strain>
    </source>
</reference>
<dbReference type="RefSeq" id="WP_345291531.1">
    <property type="nucleotide sequence ID" value="NZ_BAABFV010000001.1"/>
</dbReference>
<sequence length="262" mass="30686">MTDPKPNSHNRFQQIQYEFSKNLRNPAEAKAPEGIEARRMKVYQDLFYNNIESFCKNSFPVLRSITADDKWHRMVRDFFTNYRAESPYFIEISKEFFNYLSEHRKPEGDDFPFMLELAHWEWMEVATVSAKENILQIPHERNGDLVSEPVVVSPLAHSLVYEYPVHRIGPSYLPDTPPETPTFLLISRNRKHEVDFMEGNSMTYRLLDIFIEHLHEGRQITGKQALEQLIEETNFPQPEQLLNGGQQILTSLLERDILLGTA</sequence>